<name>A0A556QRP6_9BACT</name>
<dbReference type="Gene3D" id="2.160.20.20">
    <property type="match status" value="1"/>
</dbReference>
<dbReference type="EMBL" id="VMBG01000001">
    <property type="protein sequence ID" value="TSJ79308.1"/>
    <property type="molecule type" value="Genomic_DNA"/>
</dbReference>
<feature type="compositionally biased region" description="Basic residues" evidence="2">
    <location>
        <begin position="1"/>
        <end position="15"/>
    </location>
</feature>
<dbReference type="Pfam" id="PF07589">
    <property type="entry name" value="PEP-CTERM"/>
    <property type="match status" value="1"/>
</dbReference>
<evidence type="ECO:0000259" key="3">
    <source>
        <dbReference type="Pfam" id="PF07589"/>
    </source>
</evidence>
<dbReference type="OrthoDB" id="174589at2"/>
<evidence type="ECO:0000313" key="5">
    <source>
        <dbReference type="Proteomes" id="UP000315648"/>
    </source>
</evidence>
<dbReference type="NCBIfam" id="TIGR02601">
    <property type="entry name" value="autotrns_rpt"/>
    <property type="match status" value="2"/>
</dbReference>
<feature type="domain" description="Ice-binding protein C-terminal" evidence="3">
    <location>
        <begin position="443"/>
        <end position="467"/>
    </location>
</feature>
<dbReference type="Proteomes" id="UP000315648">
    <property type="component" value="Unassembled WGS sequence"/>
</dbReference>
<accession>A0A556QRP6</accession>
<dbReference type="InterPro" id="IPR013424">
    <property type="entry name" value="Ice-binding_C"/>
</dbReference>
<dbReference type="Pfam" id="PF12951">
    <property type="entry name" value="PATR"/>
    <property type="match status" value="2"/>
</dbReference>
<sequence length="471" mass="46391">MGRRPLGRVRAHHRFPRPEPHSHRHPRRSRLGPTTLIPMHTSTLSRLPVAAGLLALVFSAVLPATLSADTFTWNSSAAGTWDTTSTSAWSSGVAWNNAGNDTASFGGSAATYTVSIAPAVAISAGGITVSTGNNVTIGGGVGSSFTLAGTTPTIGGAGNTTLDIVLAGSNGLTKSGGGTLRFKQTSTYTGDTALSGGQLTLEANDGVGSTGKLTISGGATFSMQGKNQSLAGLSGVSGTTIRSTSANTTSTLTITGGTNTFAGTLSNSGTNALLSLTNSGGTLALTGTNSYSGATIVSGGTLNLGSSLANTNSVTVSGGTLNSSVSTAVALGTGAFSLTSGALAINGTSIGSFTLATGQNFTASIGTLNFTLGASNTSDQIIGSGAFNLSSLTLALNGTTSVAGSYTLFSGFTGNSVSDITITGLDPGFTGVFGTNGILTVSAIPEPSTFAALFGVAALGVAALRRRETRA</sequence>
<keyword evidence="5" id="KW-1185">Reference proteome</keyword>
<dbReference type="InterPro" id="IPR013425">
    <property type="entry name" value="Autotrns_rpt"/>
</dbReference>
<reference evidence="4 5" key="1">
    <citation type="submission" date="2019-07" db="EMBL/GenBank/DDBJ databases">
        <title>Description of 53C-WASEF.</title>
        <authorList>
            <person name="Pitt A."/>
            <person name="Hahn M.W."/>
        </authorList>
    </citation>
    <scope>NUCLEOTIDE SEQUENCE [LARGE SCALE GENOMIC DNA]</scope>
    <source>
        <strain evidence="4 5">53C-WASEF</strain>
    </source>
</reference>
<evidence type="ECO:0000313" key="4">
    <source>
        <dbReference type="EMBL" id="TSJ79308.1"/>
    </source>
</evidence>
<evidence type="ECO:0000256" key="2">
    <source>
        <dbReference type="SAM" id="MobiDB-lite"/>
    </source>
</evidence>
<protein>
    <submittedName>
        <fullName evidence="4">PEP-CTERM sorting domain-containing protein</fullName>
    </submittedName>
</protein>
<feature type="region of interest" description="Disordered" evidence="2">
    <location>
        <begin position="1"/>
        <end position="34"/>
    </location>
</feature>
<dbReference type="AlphaFoldDB" id="A0A556QRP6"/>
<keyword evidence="1" id="KW-0732">Signal</keyword>
<gene>
    <name evidence="4" type="ORF">FPL22_08465</name>
</gene>
<dbReference type="NCBIfam" id="TIGR02595">
    <property type="entry name" value="PEP_CTERM"/>
    <property type="match status" value="1"/>
</dbReference>
<comment type="caution">
    <text evidence="4">The sequence shown here is derived from an EMBL/GenBank/DDBJ whole genome shotgun (WGS) entry which is preliminary data.</text>
</comment>
<evidence type="ECO:0000256" key="1">
    <source>
        <dbReference type="ARBA" id="ARBA00022729"/>
    </source>
</evidence>
<organism evidence="4 5">
    <name type="scientific">Rariglobus hedericola</name>
    <dbReference type="NCBI Taxonomy" id="2597822"/>
    <lineage>
        <taxon>Bacteria</taxon>
        <taxon>Pseudomonadati</taxon>
        <taxon>Verrucomicrobiota</taxon>
        <taxon>Opitutia</taxon>
        <taxon>Opitutales</taxon>
        <taxon>Opitutaceae</taxon>
        <taxon>Rariglobus</taxon>
    </lineage>
</organism>
<proteinExistence type="predicted"/>
<dbReference type="InterPro" id="IPR012332">
    <property type="entry name" value="Autotransporter_pectin_lyase_C"/>
</dbReference>